<feature type="transmembrane region" description="Helical" evidence="1">
    <location>
        <begin position="52"/>
        <end position="70"/>
    </location>
</feature>
<keyword evidence="1" id="KW-1133">Transmembrane helix</keyword>
<evidence type="ECO:0000256" key="1">
    <source>
        <dbReference type="SAM" id="Phobius"/>
    </source>
</evidence>
<dbReference type="InterPro" id="IPR009935">
    <property type="entry name" value="DUF1467"/>
</dbReference>
<proteinExistence type="predicted"/>
<keyword evidence="1" id="KW-0812">Transmembrane</keyword>
<comment type="caution">
    <text evidence="2">The sequence shown here is derived from an EMBL/GenBank/DDBJ whole genome shotgun (WGS) entry which is preliminary data.</text>
</comment>
<evidence type="ECO:0000313" key="2">
    <source>
        <dbReference type="EMBL" id="MBP0440291.1"/>
    </source>
</evidence>
<dbReference type="AlphaFoldDB" id="A0A8J7RKW4"/>
<protein>
    <submittedName>
        <fullName evidence="2">DUF1467 family protein</fullName>
    </submittedName>
</protein>
<sequence length="91" mass="10156">MGWISFIAIYFVLWWLVLFAVLPFGLRTQDDDGDVTLGTTASAPRGPHMARAILWTTLVTSALIAIYYWGTQVMGYSFRDLPLFVPAELAA</sequence>
<gene>
    <name evidence="2" type="ORF">J5Y06_16680</name>
</gene>
<organism evidence="2 3">
    <name type="scientific">Tianweitania sediminis</name>
    <dbReference type="NCBI Taxonomy" id="1502156"/>
    <lineage>
        <taxon>Bacteria</taxon>
        <taxon>Pseudomonadati</taxon>
        <taxon>Pseudomonadota</taxon>
        <taxon>Alphaproteobacteria</taxon>
        <taxon>Hyphomicrobiales</taxon>
        <taxon>Phyllobacteriaceae</taxon>
        <taxon>Tianweitania</taxon>
    </lineage>
</organism>
<dbReference type="Proteomes" id="UP000666240">
    <property type="component" value="Unassembled WGS sequence"/>
</dbReference>
<feature type="transmembrane region" description="Helical" evidence="1">
    <location>
        <begin position="7"/>
        <end position="26"/>
    </location>
</feature>
<reference evidence="2" key="1">
    <citation type="submission" date="2021-03" db="EMBL/GenBank/DDBJ databases">
        <title>Genome sequencing and assembly of Tianweitania sediminis.</title>
        <authorList>
            <person name="Chhetri G."/>
        </authorList>
    </citation>
    <scope>NUCLEOTIDE SEQUENCE</scope>
    <source>
        <strain evidence="2">Z8</strain>
    </source>
</reference>
<accession>A0A8J7RKW4</accession>
<evidence type="ECO:0000313" key="3">
    <source>
        <dbReference type="Proteomes" id="UP000666240"/>
    </source>
</evidence>
<dbReference type="Pfam" id="PF07330">
    <property type="entry name" value="DUF1467"/>
    <property type="match status" value="1"/>
</dbReference>
<keyword evidence="1" id="KW-0472">Membrane</keyword>
<keyword evidence="3" id="KW-1185">Reference proteome</keyword>
<dbReference type="EMBL" id="JAGIYY010000006">
    <property type="protein sequence ID" value="MBP0440291.1"/>
    <property type="molecule type" value="Genomic_DNA"/>
</dbReference>
<name>A0A8J7RKW4_9HYPH</name>
<dbReference type="RefSeq" id="WP_209336352.1">
    <property type="nucleotide sequence ID" value="NZ_JAGIYY010000006.1"/>
</dbReference>